<name>A0A379IJA3_PSEFL</name>
<gene>
    <name evidence="2" type="ORF">NCTC10392_04805</name>
</gene>
<accession>A0A379IJA3</accession>
<evidence type="ECO:0000313" key="3">
    <source>
        <dbReference type="Proteomes" id="UP000255125"/>
    </source>
</evidence>
<feature type="compositionally biased region" description="Basic residues" evidence="1">
    <location>
        <begin position="1"/>
        <end position="10"/>
    </location>
</feature>
<dbReference type="AlphaFoldDB" id="A0A379IJA3"/>
<organism evidence="2 3">
    <name type="scientific">Pseudomonas fluorescens</name>
    <dbReference type="NCBI Taxonomy" id="294"/>
    <lineage>
        <taxon>Bacteria</taxon>
        <taxon>Pseudomonadati</taxon>
        <taxon>Pseudomonadota</taxon>
        <taxon>Gammaproteobacteria</taxon>
        <taxon>Pseudomonadales</taxon>
        <taxon>Pseudomonadaceae</taxon>
        <taxon>Pseudomonas</taxon>
    </lineage>
</organism>
<dbReference type="EMBL" id="UGUS01000002">
    <property type="protein sequence ID" value="SUD33412.1"/>
    <property type="molecule type" value="Genomic_DNA"/>
</dbReference>
<protein>
    <submittedName>
        <fullName evidence="2">Uncharacterized protein</fullName>
    </submittedName>
</protein>
<sequence>MGSVKTKKPSRRTDGGLMWGGRARDSITAL</sequence>
<reference evidence="2 3" key="1">
    <citation type="submission" date="2018-06" db="EMBL/GenBank/DDBJ databases">
        <authorList>
            <consortium name="Pathogen Informatics"/>
            <person name="Doyle S."/>
        </authorList>
    </citation>
    <scope>NUCLEOTIDE SEQUENCE [LARGE SCALE GENOMIC DNA]</scope>
    <source>
        <strain evidence="2 3">NCTC10392</strain>
    </source>
</reference>
<evidence type="ECO:0000313" key="2">
    <source>
        <dbReference type="EMBL" id="SUD33412.1"/>
    </source>
</evidence>
<feature type="region of interest" description="Disordered" evidence="1">
    <location>
        <begin position="1"/>
        <end position="30"/>
    </location>
</feature>
<proteinExistence type="predicted"/>
<dbReference type="Proteomes" id="UP000255125">
    <property type="component" value="Unassembled WGS sequence"/>
</dbReference>
<evidence type="ECO:0000256" key="1">
    <source>
        <dbReference type="SAM" id="MobiDB-lite"/>
    </source>
</evidence>